<comment type="similarity">
    <text evidence="6">Belongs to the ABC-4 integral membrane protein family.</text>
</comment>
<keyword evidence="3 7" id="KW-0812">Transmembrane</keyword>
<dbReference type="InterPro" id="IPR025857">
    <property type="entry name" value="MacB_PCD"/>
</dbReference>
<name>A0A917DQH2_9BACT</name>
<feature type="transmembrane region" description="Helical" evidence="7">
    <location>
        <begin position="305"/>
        <end position="328"/>
    </location>
</feature>
<feature type="transmembrane region" description="Helical" evidence="7">
    <location>
        <begin position="348"/>
        <end position="373"/>
    </location>
</feature>
<dbReference type="Pfam" id="PF12704">
    <property type="entry name" value="MacB_PCD"/>
    <property type="match status" value="1"/>
</dbReference>
<dbReference type="Pfam" id="PF02687">
    <property type="entry name" value="FtsX"/>
    <property type="match status" value="2"/>
</dbReference>
<gene>
    <name evidence="10" type="ORF">GCM10011514_26380</name>
</gene>
<protein>
    <submittedName>
        <fullName evidence="10">ABC transporter permease</fullName>
    </submittedName>
</protein>
<evidence type="ECO:0000256" key="7">
    <source>
        <dbReference type="SAM" id="Phobius"/>
    </source>
</evidence>
<comment type="caution">
    <text evidence="10">The sequence shown here is derived from an EMBL/GenBank/DDBJ whole genome shotgun (WGS) entry which is preliminary data.</text>
</comment>
<feature type="transmembrane region" description="Helical" evidence="7">
    <location>
        <begin position="641"/>
        <end position="664"/>
    </location>
</feature>
<evidence type="ECO:0000256" key="5">
    <source>
        <dbReference type="ARBA" id="ARBA00023136"/>
    </source>
</evidence>
<sequence length="764" mass="86046">MGLGLAIPFALMALMQLQGSFEFDNFHPNSDKIFRIITDEKSNENGVSHYASSPYLLADNLRNNYTSVEKSTKVVRQFGWELNNRLKNIHVNTIYVEPTFFEMFGFRLAKGSIPTEPNSLILSQETAQKFFNDANPIGQFLTHPTYGSFKITGVLKPFKRGTQFRSDVMVSMATYEKFNADQLKPSSWAKLETHTFVKLAPNAQPQALDLALVEISKKTNTFLSSAKKTNSFRKQALADISPSTEDLRYNPYVDDLQEIYFNFTIPFMILLLAGFNYTNLTLARSLSRSKEVGVRKVMGALRSQIILQFIAEAILIAFFSLLVGVAILQILKSSIHINWVTWEVENQTLIWCAFIVFTLFVGVLAGSLPAWILSSFQPVKVLKGNILPATFGKIGFRKVLIVIQFVVSLGFIFFMGHFYNQFKYMATENDNFNRKGIFNMSLSDKNHALLVDEIAANKNVEKIGMVSVPFGGISTEYAIKSKPKDENIASYYYAADANFIDNMQLTILAGNNLPVSKSDSATNFVLLNERAVERLRLGTPQEAIGKAVFLNNSATASQIVGIVKDFCHFNYQFEKQPVVFQYNPAQFAVMAIRTNAKAPKETFLAEMQSIWKKHYPYQQMGYSWFEQDLYERYYPAEDMKMMGMAALVIIVIAVMGLLGMVTYSTEKRIKEIGIRKVMGASVWEIVKILSWSFMKLLIWAGVIAIPIGLAENWALDNLFTFYAGLNAGLMGVFFLSIFAVATFTIGYYAMRAAAVNPVKSLRAD</sequence>
<evidence type="ECO:0000256" key="2">
    <source>
        <dbReference type="ARBA" id="ARBA00022475"/>
    </source>
</evidence>
<proteinExistence type="inferred from homology"/>
<organism evidence="10 11">
    <name type="scientific">Emticicia aquatilis</name>
    <dbReference type="NCBI Taxonomy" id="1537369"/>
    <lineage>
        <taxon>Bacteria</taxon>
        <taxon>Pseudomonadati</taxon>
        <taxon>Bacteroidota</taxon>
        <taxon>Cytophagia</taxon>
        <taxon>Cytophagales</taxon>
        <taxon>Leadbetterellaceae</taxon>
        <taxon>Emticicia</taxon>
    </lineage>
</organism>
<dbReference type="InterPro" id="IPR003838">
    <property type="entry name" value="ABC3_permease_C"/>
</dbReference>
<dbReference type="Proteomes" id="UP000609064">
    <property type="component" value="Unassembled WGS sequence"/>
</dbReference>
<dbReference type="GO" id="GO:0005886">
    <property type="term" value="C:plasma membrane"/>
    <property type="evidence" value="ECO:0007669"/>
    <property type="project" value="UniProtKB-SubCell"/>
</dbReference>
<reference evidence="10" key="1">
    <citation type="journal article" date="2014" name="Int. J. Syst. Evol. Microbiol.">
        <title>Complete genome sequence of Corynebacterium casei LMG S-19264T (=DSM 44701T), isolated from a smear-ripened cheese.</title>
        <authorList>
            <consortium name="US DOE Joint Genome Institute (JGI-PGF)"/>
            <person name="Walter F."/>
            <person name="Albersmeier A."/>
            <person name="Kalinowski J."/>
            <person name="Ruckert C."/>
        </authorList>
    </citation>
    <scope>NUCLEOTIDE SEQUENCE</scope>
    <source>
        <strain evidence="10">CGMCC 1.15958</strain>
    </source>
</reference>
<feature type="domain" description="MacB-like periplasmic core" evidence="9">
    <location>
        <begin position="13"/>
        <end position="209"/>
    </location>
</feature>
<reference evidence="10" key="2">
    <citation type="submission" date="2020-09" db="EMBL/GenBank/DDBJ databases">
        <authorList>
            <person name="Sun Q."/>
            <person name="Zhou Y."/>
        </authorList>
    </citation>
    <scope>NUCLEOTIDE SEQUENCE</scope>
    <source>
        <strain evidence="10">CGMCC 1.15958</strain>
    </source>
</reference>
<evidence type="ECO:0000256" key="6">
    <source>
        <dbReference type="ARBA" id="ARBA00038076"/>
    </source>
</evidence>
<evidence type="ECO:0000256" key="1">
    <source>
        <dbReference type="ARBA" id="ARBA00004651"/>
    </source>
</evidence>
<feature type="transmembrane region" description="Helical" evidence="7">
    <location>
        <begin position="685"/>
        <end position="709"/>
    </location>
</feature>
<evidence type="ECO:0000259" key="9">
    <source>
        <dbReference type="Pfam" id="PF12704"/>
    </source>
</evidence>
<feature type="transmembrane region" description="Helical" evidence="7">
    <location>
        <begin position="729"/>
        <end position="750"/>
    </location>
</feature>
<evidence type="ECO:0000256" key="4">
    <source>
        <dbReference type="ARBA" id="ARBA00022989"/>
    </source>
</evidence>
<dbReference type="GO" id="GO:0022857">
    <property type="term" value="F:transmembrane transporter activity"/>
    <property type="evidence" value="ECO:0007669"/>
    <property type="project" value="TreeGrafter"/>
</dbReference>
<keyword evidence="2" id="KW-1003">Cell membrane</keyword>
<keyword evidence="4 7" id="KW-1133">Transmembrane helix</keyword>
<feature type="transmembrane region" description="Helical" evidence="7">
    <location>
        <begin position="259"/>
        <end position="280"/>
    </location>
</feature>
<feature type="domain" description="ABC3 transporter permease C-terminal" evidence="8">
    <location>
        <begin position="264"/>
        <end position="374"/>
    </location>
</feature>
<dbReference type="PANTHER" id="PTHR30572:SF4">
    <property type="entry name" value="ABC TRANSPORTER PERMEASE YTRF"/>
    <property type="match status" value="1"/>
</dbReference>
<feature type="domain" description="ABC3 transporter permease C-terminal" evidence="8">
    <location>
        <begin position="644"/>
        <end position="757"/>
    </location>
</feature>
<dbReference type="InterPro" id="IPR050250">
    <property type="entry name" value="Macrolide_Exporter_MacB"/>
</dbReference>
<dbReference type="EMBL" id="BMKK01000005">
    <property type="protein sequence ID" value="GGD61119.1"/>
    <property type="molecule type" value="Genomic_DNA"/>
</dbReference>
<keyword evidence="11" id="KW-1185">Reference proteome</keyword>
<evidence type="ECO:0000313" key="11">
    <source>
        <dbReference type="Proteomes" id="UP000609064"/>
    </source>
</evidence>
<evidence type="ECO:0000259" key="8">
    <source>
        <dbReference type="Pfam" id="PF02687"/>
    </source>
</evidence>
<feature type="transmembrane region" description="Helical" evidence="7">
    <location>
        <begin position="399"/>
        <end position="419"/>
    </location>
</feature>
<dbReference type="AlphaFoldDB" id="A0A917DQH2"/>
<keyword evidence="5 7" id="KW-0472">Membrane</keyword>
<accession>A0A917DQH2</accession>
<comment type="subcellular location">
    <subcellularLocation>
        <location evidence="1">Cell membrane</location>
        <topology evidence="1">Multi-pass membrane protein</topology>
    </subcellularLocation>
</comment>
<evidence type="ECO:0000256" key="3">
    <source>
        <dbReference type="ARBA" id="ARBA00022692"/>
    </source>
</evidence>
<dbReference type="PANTHER" id="PTHR30572">
    <property type="entry name" value="MEMBRANE COMPONENT OF TRANSPORTER-RELATED"/>
    <property type="match status" value="1"/>
</dbReference>
<evidence type="ECO:0000313" key="10">
    <source>
        <dbReference type="EMBL" id="GGD61119.1"/>
    </source>
</evidence>